<reference evidence="5" key="1">
    <citation type="submission" date="2025-08" db="UniProtKB">
        <authorList>
            <consortium name="RefSeq"/>
        </authorList>
    </citation>
    <scope>IDENTIFICATION</scope>
</reference>
<keyword evidence="1" id="KW-0175">Coiled coil</keyword>
<evidence type="ECO:0000256" key="2">
    <source>
        <dbReference type="SAM" id="SignalP"/>
    </source>
</evidence>
<dbReference type="Pfam" id="PF00059">
    <property type="entry name" value="Lectin_C"/>
    <property type="match status" value="1"/>
</dbReference>
<feature type="coiled-coil region" evidence="1">
    <location>
        <begin position="375"/>
        <end position="402"/>
    </location>
</feature>
<evidence type="ECO:0000259" key="3">
    <source>
        <dbReference type="PROSITE" id="PS50041"/>
    </source>
</evidence>
<protein>
    <submittedName>
        <fullName evidence="5">Girdin</fullName>
    </submittedName>
</protein>
<feature type="signal peptide" evidence="2">
    <location>
        <begin position="1"/>
        <end position="23"/>
    </location>
</feature>
<gene>
    <name evidence="5" type="primary">LOC101855840</name>
</gene>
<sequence length="544" mass="62039">MSCVSLMSFVALVLLLATSVADSANSPQVASRNGVKIEASPNQIYVELTDQLTVNCTCAHEQNSNFSTIVSLILSKTTATNSSTYRELASITAFSDVKVQEKDTMGAHVTSNHMADQFSFICLEWTDPSRQVAGKYRCEAHGMDKGGHFLTAIADTVVEEKVAGTSAILGKVKEMSDGMNELDRKNKEIDSKVNALDMKNKEMNTKMNTMEANDGKVDSKLKETEIKMNATDMKDTEMEAKMKKMEKKINETDILDKEMGGKMKEMERQMNETDINDREMNAKIKKMEANMKETERELNETDIKETEMDATMEEMERAMNATDEKDKERDAKMKEMEREINEMHIKEKVMDATMEKMERAMNATDEKDKERDAKMKEMERKMSEMDVKEKETERKLNDFKKRVDDSISPLLHASTNDRGRHYLLSKKTSVYVFEANRLCQLHGGYLAEVNDWHEFYFLANFVHTHSYDYTYAMLGASDEGHDGRWTFLTSRTGMSTLVWANHEPDGGTTANCLFLGAGMQRMYDGQCHEYSSSWEVRFLCEVPD</sequence>
<dbReference type="GeneID" id="101855840"/>
<feature type="domain" description="C-type lectin" evidence="3">
    <location>
        <begin position="417"/>
        <end position="541"/>
    </location>
</feature>
<feature type="coiled-coil region" evidence="1">
    <location>
        <begin position="179"/>
        <end position="213"/>
    </location>
</feature>
<feature type="coiled-coil region" evidence="1">
    <location>
        <begin position="263"/>
        <end position="304"/>
    </location>
</feature>
<evidence type="ECO:0000256" key="1">
    <source>
        <dbReference type="SAM" id="Coils"/>
    </source>
</evidence>
<dbReference type="SUPFAM" id="SSF57997">
    <property type="entry name" value="Tropomyosin"/>
    <property type="match status" value="1"/>
</dbReference>
<name>A0ABM0K987_APLCA</name>
<dbReference type="Proteomes" id="UP000694888">
    <property type="component" value="Unplaced"/>
</dbReference>
<keyword evidence="2" id="KW-0732">Signal</keyword>
<dbReference type="SUPFAM" id="SSF56436">
    <property type="entry name" value="C-type lectin-like"/>
    <property type="match status" value="1"/>
</dbReference>
<accession>A0ABM0K987</accession>
<proteinExistence type="predicted"/>
<dbReference type="InterPro" id="IPR016187">
    <property type="entry name" value="CTDL_fold"/>
</dbReference>
<organism evidence="4 5">
    <name type="scientific">Aplysia californica</name>
    <name type="common">California sea hare</name>
    <dbReference type="NCBI Taxonomy" id="6500"/>
    <lineage>
        <taxon>Eukaryota</taxon>
        <taxon>Metazoa</taxon>
        <taxon>Spiralia</taxon>
        <taxon>Lophotrochozoa</taxon>
        <taxon>Mollusca</taxon>
        <taxon>Gastropoda</taxon>
        <taxon>Heterobranchia</taxon>
        <taxon>Euthyneura</taxon>
        <taxon>Tectipleura</taxon>
        <taxon>Aplysiida</taxon>
        <taxon>Aplysioidea</taxon>
        <taxon>Aplysiidae</taxon>
        <taxon>Aplysia</taxon>
    </lineage>
</organism>
<dbReference type="CDD" id="cd00037">
    <property type="entry name" value="CLECT"/>
    <property type="match status" value="1"/>
</dbReference>
<dbReference type="InterPro" id="IPR001304">
    <property type="entry name" value="C-type_lectin-like"/>
</dbReference>
<dbReference type="Gene3D" id="3.10.100.10">
    <property type="entry name" value="Mannose-Binding Protein A, subunit A"/>
    <property type="match status" value="1"/>
</dbReference>
<evidence type="ECO:0000313" key="5">
    <source>
        <dbReference type="RefSeq" id="XP_005111903.1"/>
    </source>
</evidence>
<dbReference type="PROSITE" id="PS50041">
    <property type="entry name" value="C_TYPE_LECTIN_2"/>
    <property type="match status" value="1"/>
</dbReference>
<dbReference type="RefSeq" id="XP_005111903.1">
    <property type="nucleotide sequence ID" value="XM_005111846.3"/>
</dbReference>
<dbReference type="InterPro" id="IPR016186">
    <property type="entry name" value="C-type_lectin-like/link_sf"/>
</dbReference>
<feature type="chain" id="PRO_5047315199" evidence="2">
    <location>
        <begin position="24"/>
        <end position="544"/>
    </location>
</feature>
<keyword evidence="4" id="KW-1185">Reference proteome</keyword>
<evidence type="ECO:0000313" key="4">
    <source>
        <dbReference type="Proteomes" id="UP000694888"/>
    </source>
</evidence>